<accession>K2JML6</accession>
<dbReference type="STRING" id="740709.A10D4_04085"/>
<evidence type="ECO:0000256" key="7">
    <source>
        <dbReference type="ARBA" id="ARBA00023136"/>
    </source>
</evidence>
<dbReference type="AlphaFoldDB" id="K2JML6"/>
<evidence type="ECO:0000313" key="10">
    <source>
        <dbReference type="Proteomes" id="UP000014115"/>
    </source>
</evidence>
<reference evidence="9 10" key="1">
    <citation type="journal article" date="2012" name="J. Bacteriol.">
        <title>Genome Sequence of Idiomarina xiamenensis Type Strain 10-D-4.</title>
        <authorList>
            <person name="Lai Q."/>
            <person name="Wang L."/>
            <person name="Wang W."/>
            <person name="Shao Z."/>
        </authorList>
    </citation>
    <scope>NUCLEOTIDE SEQUENCE [LARGE SCALE GENOMIC DNA]</scope>
    <source>
        <strain evidence="9 10">10-D-4</strain>
    </source>
</reference>
<dbReference type="eggNOG" id="COG3768">
    <property type="taxonomic scope" value="Bacteria"/>
</dbReference>
<feature type="transmembrane region" description="Helical" evidence="8">
    <location>
        <begin position="82"/>
        <end position="104"/>
    </location>
</feature>
<evidence type="ECO:0000256" key="2">
    <source>
        <dbReference type="ARBA" id="ARBA00008255"/>
    </source>
</evidence>
<dbReference type="InterPro" id="IPR021147">
    <property type="entry name" value="DUF697"/>
</dbReference>
<protein>
    <recommendedName>
        <fullName evidence="11">TIGR01620 family protein</fullName>
    </recommendedName>
</protein>
<proteinExistence type="inferred from homology"/>
<keyword evidence="3" id="KW-1003">Cell membrane</keyword>
<gene>
    <name evidence="9" type="ORF">A10D4_04085</name>
</gene>
<dbReference type="Proteomes" id="UP000014115">
    <property type="component" value="Unassembled WGS sequence"/>
</dbReference>
<keyword evidence="10" id="KW-1185">Reference proteome</keyword>
<evidence type="ECO:0000256" key="3">
    <source>
        <dbReference type="ARBA" id="ARBA00022475"/>
    </source>
</evidence>
<sequence>MSDNPQARRQPRYFDAEQPLEQLAESEQQELLHEPPLQTDQPKSARLWRWLSAGFVLLLLAAAVETVLFIQSSWQQHAWLGTLWTIAIGLLLLAVLALSLREWWRMVKLKRRWRRQQAMQDAQQPFSAESLLAELQRDDLTQLWQQQDSDHWHPAELRQRFELDILQKVDSAAEREVSRWSMEAAILVAASPSAILDMLLVLWRNQRMINRIAGLYGVELGYWSRIRLWRKIFTNIAYAGFSEIVTDVGGSMLGAELAGKLSLRAGQGLGAGLLTARLGYHCMALCRPMPFQHVKRPRLAGIYKPLLRQLGEKLPRLFRAADTVKSGQR</sequence>
<evidence type="ECO:0000256" key="6">
    <source>
        <dbReference type="ARBA" id="ARBA00022989"/>
    </source>
</evidence>
<feature type="transmembrane region" description="Helical" evidence="8">
    <location>
        <begin position="47"/>
        <end position="70"/>
    </location>
</feature>
<dbReference type="InterPro" id="IPR006507">
    <property type="entry name" value="UPF0283"/>
</dbReference>
<evidence type="ECO:0000256" key="1">
    <source>
        <dbReference type="ARBA" id="ARBA00004429"/>
    </source>
</evidence>
<dbReference type="Pfam" id="PF05128">
    <property type="entry name" value="DUF697"/>
    <property type="match status" value="1"/>
</dbReference>
<keyword evidence="4" id="KW-0997">Cell inner membrane</keyword>
<comment type="subcellular location">
    <subcellularLocation>
        <location evidence="1">Cell inner membrane</location>
        <topology evidence="1">Multi-pass membrane protein</topology>
    </subcellularLocation>
</comment>
<organism evidence="9 10">
    <name type="scientific">Idiomarina xiamenensis 10-D-4</name>
    <dbReference type="NCBI Taxonomy" id="740709"/>
    <lineage>
        <taxon>Bacteria</taxon>
        <taxon>Pseudomonadati</taxon>
        <taxon>Pseudomonadota</taxon>
        <taxon>Gammaproteobacteria</taxon>
        <taxon>Alteromonadales</taxon>
        <taxon>Idiomarinaceae</taxon>
        <taxon>Idiomarina</taxon>
    </lineage>
</organism>
<name>K2JML6_9GAMM</name>
<dbReference type="PATRIC" id="fig|740709.3.peg.827"/>
<dbReference type="PANTHER" id="PTHR39342">
    <property type="entry name" value="UPF0283 MEMBRANE PROTEIN YCJF"/>
    <property type="match status" value="1"/>
</dbReference>
<dbReference type="NCBIfam" id="TIGR01620">
    <property type="entry name" value="hyp_HI0043"/>
    <property type="match status" value="1"/>
</dbReference>
<dbReference type="GO" id="GO:0005886">
    <property type="term" value="C:plasma membrane"/>
    <property type="evidence" value="ECO:0007669"/>
    <property type="project" value="UniProtKB-SubCell"/>
</dbReference>
<comment type="similarity">
    <text evidence="2">Belongs to the UPF0283 family.</text>
</comment>
<keyword evidence="5 8" id="KW-0812">Transmembrane</keyword>
<dbReference type="RefSeq" id="WP_008487911.1">
    <property type="nucleotide sequence ID" value="NZ_AMRG01000004.1"/>
</dbReference>
<evidence type="ECO:0008006" key="11">
    <source>
        <dbReference type="Google" id="ProtNLM"/>
    </source>
</evidence>
<keyword evidence="6 8" id="KW-1133">Transmembrane helix</keyword>
<evidence type="ECO:0000256" key="8">
    <source>
        <dbReference type="SAM" id="Phobius"/>
    </source>
</evidence>
<dbReference type="EMBL" id="AMRG01000004">
    <property type="protein sequence ID" value="EKE84761.1"/>
    <property type="molecule type" value="Genomic_DNA"/>
</dbReference>
<comment type="caution">
    <text evidence="9">The sequence shown here is derived from an EMBL/GenBank/DDBJ whole genome shotgun (WGS) entry which is preliminary data.</text>
</comment>
<evidence type="ECO:0000256" key="5">
    <source>
        <dbReference type="ARBA" id="ARBA00022692"/>
    </source>
</evidence>
<keyword evidence="7 8" id="KW-0472">Membrane</keyword>
<dbReference type="PANTHER" id="PTHR39342:SF1">
    <property type="entry name" value="UPF0283 MEMBRANE PROTEIN YCJF"/>
    <property type="match status" value="1"/>
</dbReference>
<evidence type="ECO:0000313" key="9">
    <source>
        <dbReference type="EMBL" id="EKE84761.1"/>
    </source>
</evidence>
<evidence type="ECO:0000256" key="4">
    <source>
        <dbReference type="ARBA" id="ARBA00022519"/>
    </source>
</evidence>